<proteinExistence type="predicted"/>
<name>A0ABU1U0Y4_9BACL</name>
<dbReference type="EMBL" id="JAVDWA010000003">
    <property type="protein sequence ID" value="MDR7073110.1"/>
    <property type="molecule type" value="Genomic_DNA"/>
</dbReference>
<accession>A0ABU1U0Y4</accession>
<evidence type="ECO:0000256" key="1">
    <source>
        <dbReference type="SAM" id="Phobius"/>
    </source>
</evidence>
<comment type="caution">
    <text evidence="2">The sequence shown here is derived from an EMBL/GenBank/DDBJ whole genome shotgun (WGS) entry which is preliminary data.</text>
</comment>
<organism evidence="2 3">
    <name type="scientific">Fictibacillus barbaricus</name>
    <dbReference type="NCBI Taxonomy" id="182136"/>
    <lineage>
        <taxon>Bacteria</taxon>
        <taxon>Bacillati</taxon>
        <taxon>Bacillota</taxon>
        <taxon>Bacilli</taxon>
        <taxon>Bacillales</taxon>
        <taxon>Fictibacillaceae</taxon>
        <taxon>Fictibacillus</taxon>
    </lineage>
</organism>
<keyword evidence="1" id="KW-1133">Transmembrane helix</keyword>
<keyword evidence="1" id="KW-0472">Membrane</keyword>
<reference evidence="2 3" key="1">
    <citation type="submission" date="2023-07" db="EMBL/GenBank/DDBJ databases">
        <title>Sorghum-associated microbial communities from plants grown in Nebraska, USA.</title>
        <authorList>
            <person name="Schachtman D."/>
        </authorList>
    </citation>
    <scope>NUCLEOTIDE SEQUENCE [LARGE SCALE GENOMIC DNA]</scope>
    <source>
        <strain evidence="2 3">BE211</strain>
    </source>
</reference>
<evidence type="ECO:0000313" key="3">
    <source>
        <dbReference type="Proteomes" id="UP001258181"/>
    </source>
</evidence>
<keyword evidence="3" id="KW-1185">Reference proteome</keyword>
<protein>
    <submittedName>
        <fullName evidence="2">F0F1-type ATP synthase membrane subunit b/b</fullName>
    </submittedName>
</protein>
<dbReference type="RefSeq" id="WP_310258595.1">
    <property type="nucleotide sequence ID" value="NZ_JAVDWA010000003.1"/>
</dbReference>
<sequence>MEFNTGDIIYQLVAFIMLFAIISGIGMLTKRAFTTDKRLKHIEEKLDQITDEKRRERP</sequence>
<feature type="transmembrane region" description="Helical" evidence="1">
    <location>
        <begin position="12"/>
        <end position="29"/>
    </location>
</feature>
<evidence type="ECO:0000313" key="2">
    <source>
        <dbReference type="EMBL" id="MDR7073110.1"/>
    </source>
</evidence>
<gene>
    <name evidence="2" type="ORF">J2X07_002096</name>
</gene>
<keyword evidence="1" id="KW-0812">Transmembrane</keyword>
<dbReference type="Proteomes" id="UP001258181">
    <property type="component" value="Unassembled WGS sequence"/>
</dbReference>